<dbReference type="EMBL" id="ML738311">
    <property type="protein sequence ID" value="KAE8315587.1"/>
    <property type="molecule type" value="Genomic_DNA"/>
</dbReference>
<protein>
    <submittedName>
        <fullName evidence="1">Uncharacterized protein</fullName>
    </submittedName>
</protein>
<organism evidence="1 2">
    <name type="scientific">Aspergillus transmontanensis</name>
    <dbReference type="NCBI Taxonomy" id="1034304"/>
    <lineage>
        <taxon>Eukaryota</taxon>
        <taxon>Fungi</taxon>
        <taxon>Dikarya</taxon>
        <taxon>Ascomycota</taxon>
        <taxon>Pezizomycotina</taxon>
        <taxon>Eurotiomycetes</taxon>
        <taxon>Eurotiomycetidae</taxon>
        <taxon>Eurotiales</taxon>
        <taxon>Aspergillaceae</taxon>
        <taxon>Aspergillus</taxon>
        <taxon>Aspergillus subgen. Circumdati</taxon>
    </lineage>
</organism>
<name>A0A5N6W420_9EURO</name>
<gene>
    <name evidence="1" type="ORF">BDV41DRAFT_530434</name>
</gene>
<sequence>MSCRLVTIGFNALGHPIRNVLKRNMAGHIVPIKENSANGSVDLRSNPLRMIFYLEIDV</sequence>
<accession>A0A5N6W420</accession>
<dbReference type="AlphaFoldDB" id="A0A5N6W420"/>
<reference evidence="2" key="1">
    <citation type="submission" date="2019-04" db="EMBL/GenBank/DDBJ databases">
        <title>Friends and foes A comparative genomics studyof 23 Aspergillus species from section Flavi.</title>
        <authorList>
            <consortium name="DOE Joint Genome Institute"/>
            <person name="Kjaerbolling I."/>
            <person name="Vesth T."/>
            <person name="Frisvad J.C."/>
            <person name="Nybo J.L."/>
            <person name="Theobald S."/>
            <person name="Kildgaard S."/>
            <person name="Isbrandt T."/>
            <person name="Kuo A."/>
            <person name="Sato A."/>
            <person name="Lyhne E.K."/>
            <person name="Kogle M.E."/>
            <person name="Wiebenga A."/>
            <person name="Kun R.S."/>
            <person name="Lubbers R.J."/>
            <person name="Makela M.R."/>
            <person name="Barry K."/>
            <person name="Chovatia M."/>
            <person name="Clum A."/>
            <person name="Daum C."/>
            <person name="Haridas S."/>
            <person name="He G."/>
            <person name="LaButti K."/>
            <person name="Lipzen A."/>
            <person name="Mondo S."/>
            <person name="Riley R."/>
            <person name="Salamov A."/>
            <person name="Simmons B.A."/>
            <person name="Magnuson J.K."/>
            <person name="Henrissat B."/>
            <person name="Mortensen U.H."/>
            <person name="Larsen T.O."/>
            <person name="Devries R.P."/>
            <person name="Grigoriev I.V."/>
            <person name="Machida M."/>
            <person name="Baker S.E."/>
            <person name="Andersen M.R."/>
        </authorList>
    </citation>
    <scope>NUCLEOTIDE SEQUENCE [LARGE SCALE GENOMIC DNA]</scope>
    <source>
        <strain evidence="2">CBS 130015</strain>
    </source>
</reference>
<keyword evidence="2" id="KW-1185">Reference proteome</keyword>
<evidence type="ECO:0000313" key="2">
    <source>
        <dbReference type="Proteomes" id="UP000325433"/>
    </source>
</evidence>
<evidence type="ECO:0000313" key="1">
    <source>
        <dbReference type="EMBL" id="KAE8315587.1"/>
    </source>
</evidence>
<dbReference type="Proteomes" id="UP000325433">
    <property type="component" value="Unassembled WGS sequence"/>
</dbReference>
<proteinExistence type="predicted"/>